<name>A0A8S2YE86_9BILA</name>
<dbReference type="PANTHER" id="PTHR24114:SF2">
    <property type="entry name" value="F-BOX DOMAIN-CONTAINING PROTEIN-RELATED"/>
    <property type="match status" value="1"/>
</dbReference>
<protein>
    <submittedName>
        <fullName evidence="1">Uncharacterized protein</fullName>
    </submittedName>
</protein>
<dbReference type="PROSITE" id="PS51450">
    <property type="entry name" value="LRR"/>
    <property type="match status" value="1"/>
</dbReference>
<dbReference type="PANTHER" id="PTHR24114">
    <property type="entry name" value="LEUCINE RICH REPEAT FAMILY PROTEIN"/>
    <property type="match status" value="1"/>
</dbReference>
<dbReference type="InterPro" id="IPR052394">
    <property type="entry name" value="LRR-containing"/>
</dbReference>
<proteinExistence type="predicted"/>
<dbReference type="AlphaFoldDB" id="A0A8S2YE86"/>
<dbReference type="SUPFAM" id="SSF52047">
    <property type="entry name" value="RNI-like"/>
    <property type="match status" value="1"/>
</dbReference>
<evidence type="ECO:0000313" key="2">
    <source>
        <dbReference type="Proteomes" id="UP000682733"/>
    </source>
</evidence>
<accession>A0A8S2YE86</accession>
<sequence length="85" mass="9490">MTGGKMSDECGNALGQMLEQNKTIEELWLHNNRLTDISAKALAKGMRSNSTLKEFWIGRNKFTETSEGGRTLMEAAKAKGVELKW</sequence>
<dbReference type="Proteomes" id="UP000682733">
    <property type="component" value="Unassembled WGS sequence"/>
</dbReference>
<dbReference type="EMBL" id="CAJOBA010111183">
    <property type="protein sequence ID" value="CAF4553825.1"/>
    <property type="molecule type" value="Genomic_DNA"/>
</dbReference>
<dbReference type="InterPro" id="IPR032675">
    <property type="entry name" value="LRR_dom_sf"/>
</dbReference>
<dbReference type="SMART" id="SM00368">
    <property type="entry name" value="LRR_RI"/>
    <property type="match status" value="2"/>
</dbReference>
<gene>
    <name evidence="1" type="ORF">TMI583_LOCUS49729</name>
</gene>
<evidence type="ECO:0000313" key="1">
    <source>
        <dbReference type="EMBL" id="CAF4553825.1"/>
    </source>
</evidence>
<organism evidence="1 2">
    <name type="scientific">Didymodactylos carnosus</name>
    <dbReference type="NCBI Taxonomy" id="1234261"/>
    <lineage>
        <taxon>Eukaryota</taxon>
        <taxon>Metazoa</taxon>
        <taxon>Spiralia</taxon>
        <taxon>Gnathifera</taxon>
        <taxon>Rotifera</taxon>
        <taxon>Eurotatoria</taxon>
        <taxon>Bdelloidea</taxon>
        <taxon>Philodinida</taxon>
        <taxon>Philodinidae</taxon>
        <taxon>Didymodactylos</taxon>
    </lineage>
</organism>
<comment type="caution">
    <text evidence="1">The sequence shown here is derived from an EMBL/GenBank/DDBJ whole genome shotgun (WGS) entry which is preliminary data.</text>
</comment>
<reference evidence="1" key="1">
    <citation type="submission" date="2021-02" db="EMBL/GenBank/DDBJ databases">
        <authorList>
            <person name="Nowell W R."/>
        </authorList>
    </citation>
    <scope>NUCLEOTIDE SEQUENCE</scope>
</reference>
<dbReference type="Gene3D" id="3.80.10.10">
    <property type="entry name" value="Ribonuclease Inhibitor"/>
    <property type="match status" value="1"/>
</dbReference>
<dbReference type="InterPro" id="IPR001611">
    <property type="entry name" value="Leu-rich_rpt"/>
</dbReference>